<feature type="signal peptide" evidence="1">
    <location>
        <begin position="1"/>
        <end position="21"/>
    </location>
</feature>
<evidence type="ECO:0000313" key="3">
    <source>
        <dbReference type="Proteomes" id="UP000717328"/>
    </source>
</evidence>
<comment type="caution">
    <text evidence="2">The sequence shown here is derived from an EMBL/GenBank/DDBJ whole genome shotgun (WGS) entry which is preliminary data.</text>
</comment>
<feature type="chain" id="PRO_5040403114" evidence="1">
    <location>
        <begin position="22"/>
        <end position="192"/>
    </location>
</feature>
<keyword evidence="1" id="KW-0732">Signal</keyword>
<accession>A0A9P7KJP0</accession>
<reference evidence="2" key="1">
    <citation type="submission" date="2021-02" db="EMBL/GenBank/DDBJ databases">
        <authorList>
            <person name="Nieuwenhuis M."/>
            <person name="Van De Peppel L.J.J."/>
        </authorList>
    </citation>
    <scope>NUCLEOTIDE SEQUENCE</scope>
    <source>
        <strain evidence="2">D49</strain>
    </source>
</reference>
<dbReference type="EMBL" id="JABCKI010000092">
    <property type="protein sequence ID" value="KAG5652858.1"/>
    <property type="molecule type" value="Genomic_DNA"/>
</dbReference>
<name>A0A9P7KJP0_9AGAR</name>
<gene>
    <name evidence="2" type="ORF">H0H81_003357</name>
</gene>
<evidence type="ECO:0000313" key="2">
    <source>
        <dbReference type="EMBL" id="KAG5652858.1"/>
    </source>
</evidence>
<dbReference type="Proteomes" id="UP000717328">
    <property type="component" value="Unassembled WGS sequence"/>
</dbReference>
<organism evidence="2 3">
    <name type="scientific">Sphagnurus paluster</name>
    <dbReference type="NCBI Taxonomy" id="117069"/>
    <lineage>
        <taxon>Eukaryota</taxon>
        <taxon>Fungi</taxon>
        <taxon>Dikarya</taxon>
        <taxon>Basidiomycota</taxon>
        <taxon>Agaricomycotina</taxon>
        <taxon>Agaricomycetes</taxon>
        <taxon>Agaricomycetidae</taxon>
        <taxon>Agaricales</taxon>
        <taxon>Tricholomatineae</taxon>
        <taxon>Lyophyllaceae</taxon>
        <taxon>Sphagnurus</taxon>
    </lineage>
</organism>
<reference evidence="2" key="2">
    <citation type="submission" date="2021-10" db="EMBL/GenBank/DDBJ databases">
        <title>Phylogenomics reveals ancestral predisposition of the termite-cultivated fungus Termitomyces towards a domesticated lifestyle.</title>
        <authorList>
            <person name="Auxier B."/>
            <person name="Grum-Grzhimaylo A."/>
            <person name="Cardenas M.E."/>
            <person name="Lodge J.D."/>
            <person name="Laessoe T."/>
            <person name="Pedersen O."/>
            <person name="Smith M.E."/>
            <person name="Kuyper T.W."/>
            <person name="Franco-Molano E.A."/>
            <person name="Baroni T.J."/>
            <person name="Aanen D.K."/>
        </authorList>
    </citation>
    <scope>NUCLEOTIDE SEQUENCE</scope>
    <source>
        <strain evidence="2">D49</strain>
    </source>
</reference>
<protein>
    <submittedName>
        <fullName evidence="2">Uncharacterized protein</fullName>
    </submittedName>
</protein>
<evidence type="ECO:0000256" key="1">
    <source>
        <dbReference type="SAM" id="SignalP"/>
    </source>
</evidence>
<proteinExistence type="predicted"/>
<keyword evidence="3" id="KW-1185">Reference proteome</keyword>
<dbReference type="AlphaFoldDB" id="A0A9P7KJP0"/>
<sequence>MSSFRTLFFITLTLFAALTWAVPVKGPNSAALSQHSDSVNGATILDLEVMDFQEHHQTHHRNTHQSLRRDIPSLCEVLVEVGQKLAVVSNKMTSLTPAEATKKADKVDVNLVVQLTSEVEAILSGTAANVKALVGRPMEFILLLHGKTQSKAEASSLLVNVINLVCAILARAARFAAAASAKVIINAGYVRA</sequence>